<name>D1A4J9_THECD</name>
<dbReference type="SUPFAM" id="SSF110296">
    <property type="entry name" value="Oligoxyloglucan reducing end-specific cellobiohydrolase"/>
    <property type="match status" value="1"/>
</dbReference>
<feature type="region of interest" description="Disordered" evidence="2">
    <location>
        <begin position="1"/>
        <end position="209"/>
    </location>
</feature>
<dbReference type="HOGENOM" id="CLU_306936_0_0_11"/>
<gene>
    <name evidence="4" type="ordered locus">Tcur_0639</name>
</gene>
<feature type="region of interest" description="Disordered" evidence="2">
    <location>
        <begin position="456"/>
        <end position="489"/>
    </location>
</feature>
<keyword evidence="3" id="KW-0812">Transmembrane</keyword>
<dbReference type="EMBL" id="CP001738">
    <property type="protein sequence ID" value="ACY96234.1"/>
    <property type="molecule type" value="Genomic_DNA"/>
</dbReference>
<dbReference type="InterPro" id="IPR036278">
    <property type="entry name" value="Sialidase_sf"/>
</dbReference>
<evidence type="ECO:0000256" key="1">
    <source>
        <dbReference type="ARBA" id="ARBA00022581"/>
    </source>
</evidence>
<dbReference type="PANTHER" id="PTHR13037">
    <property type="entry name" value="FORMIN"/>
    <property type="match status" value="1"/>
</dbReference>
<feature type="compositionally biased region" description="Low complexity" evidence="2">
    <location>
        <begin position="275"/>
        <end position="287"/>
    </location>
</feature>
<keyword evidence="3" id="KW-1133">Transmembrane helix</keyword>
<feature type="transmembrane region" description="Helical" evidence="3">
    <location>
        <begin position="216"/>
        <end position="238"/>
    </location>
</feature>
<evidence type="ECO:0000313" key="4">
    <source>
        <dbReference type="EMBL" id="ACY96234.1"/>
    </source>
</evidence>
<dbReference type="KEGG" id="tcu:Tcur_0639"/>
<organism evidence="4 5">
    <name type="scientific">Thermomonospora curvata (strain ATCC 19995 / DSM 43183 / JCM 3096 / KCTC 9072 / NBRC 15933 / NCIMB 10081 / Henssen B9)</name>
    <dbReference type="NCBI Taxonomy" id="471852"/>
    <lineage>
        <taxon>Bacteria</taxon>
        <taxon>Bacillati</taxon>
        <taxon>Actinomycetota</taxon>
        <taxon>Actinomycetes</taxon>
        <taxon>Streptosporangiales</taxon>
        <taxon>Thermomonosporaceae</taxon>
        <taxon>Thermomonospora</taxon>
    </lineage>
</organism>
<feature type="compositionally biased region" description="Pro residues" evidence="2">
    <location>
        <begin position="79"/>
        <end position="91"/>
    </location>
</feature>
<feature type="region of interest" description="Disordered" evidence="2">
    <location>
        <begin position="263"/>
        <end position="288"/>
    </location>
</feature>
<evidence type="ECO:0000256" key="2">
    <source>
        <dbReference type="SAM" id="MobiDB-lite"/>
    </source>
</evidence>
<protein>
    <submittedName>
        <fullName evidence="4">Glycosyl hydrolase BNR repeat-containing protein</fullName>
    </submittedName>
</protein>
<feature type="compositionally biased region" description="Pro residues" evidence="2">
    <location>
        <begin position="129"/>
        <end position="181"/>
    </location>
</feature>
<feature type="compositionally biased region" description="Low complexity" evidence="2">
    <location>
        <begin position="109"/>
        <end position="128"/>
    </location>
</feature>
<dbReference type="SUPFAM" id="SSF50939">
    <property type="entry name" value="Sialidases"/>
    <property type="match status" value="1"/>
</dbReference>
<evidence type="ECO:0000256" key="3">
    <source>
        <dbReference type="SAM" id="Phobius"/>
    </source>
</evidence>
<dbReference type="eggNOG" id="COG3147">
    <property type="taxonomic scope" value="Bacteria"/>
</dbReference>
<keyword evidence="4" id="KW-0378">Hydrolase</keyword>
<keyword evidence="5" id="KW-1185">Reference proteome</keyword>
<dbReference type="RefSeq" id="WP_012851018.1">
    <property type="nucleotide sequence ID" value="NC_013510.1"/>
</dbReference>
<dbReference type="Proteomes" id="UP000001918">
    <property type="component" value="Chromosome"/>
</dbReference>
<sequence>MAQAGTGDDNADGRVPDGPPPAPWGSSAQDAGQQDPAGPASQEPPGFPAPPPPPPFAPPGPGLPPPPQWGRPADDPAAALPPAPWAAPMPELPGEALPAAGDPEATSVDPRPAGDPAAGPPAALGDPATSPPPMGFPVPPPPVGTPPMPPPGAPGAVPPPPPFAAAPPAPPLGGPGAPPAAEPEAGRFRPRPPQQPDEPWRLPAPRRQGPRLPRKAVLIGAAGLAAAAVIAAGAVVLWPEGEQRPAAPAAAAHLASDAFATDPAVRSDGRDQQLTTADAAGDTVVAAGGDGDGDGTAVRPYFLVSTDGGRSFQRATVHDDGLGGVPRQVAGSASGWAALGEAPDGSALAWTSRDGRQWTAHALGEESFKDGDRVLSLTAHPSGFLAVGTTAAKGDLRDGSPLAWVSSDGRSWERLDAGDLKLTKGKETLSLLEATTHGSTVMVKGRWAKSEKGAPRNRVWLSGDGGRTWEETKPPSPKGTRGMRIGSGPSGLLAVRDVRRAKKSYATIFASADGKDWTETAEVELGKGMRLQAVAGSERGAFVVAGAGDRVQVVRSGDGRSWQATDPFTRPARLLPGTAAAGDRLVMAGWIRSGGDLNGVLLAQDATGRLARPELPAAPVDRTVAALTTAGNQAVAVGSTNGNAAIWSSADGRTWRRGRLTGAGFGGPGLQRLHGVAGGSTGWVAIGSDTRPQQQPRPLVAISQNGTEWSAVGGGTFADGKDGLRVYGVAAGRSGHVVVGEDGSSAVVWASSDLRTWQRGTGVKGALKGSKGTNRWMQAVAATADGYVAVGGSKKNGVHAPAVWTSPDGQEWTLRATPRLPEDSSGYLRHVAVSGATAVAVGERRDADGTRRAFAFLSTDGGATWQESPLPEITGADAVRGVTAAGAAFAVFGEIRQSGSADVAVWTSRDGRSWQAAHPRGTALSGAGDQRLTGLVAFRGELLGVGESTERQSAEPVLWHRPPL</sequence>
<dbReference type="Gene3D" id="2.130.10.10">
    <property type="entry name" value="YVTN repeat-like/Quinoprotein amine dehydrogenase"/>
    <property type="match status" value="1"/>
</dbReference>
<feature type="compositionally biased region" description="Pro residues" evidence="2">
    <location>
        <begin position="45"/>
        <end position="69"/>
    </location>
</feature>
<dbReference type="GO" id="GO:0016787">
    <property type="term" value="F:hydrolase activity"/>
    <property type="evidence" value="ECO:0007669"/>
    <property type="project" value="UniProtKB-KW"/>
</dbReference>
<keyword evidence="1" id="KW-0945">Host-virus interaction</keyword>
<accession>D1A4J9</accession>
<keyword evidence="3" id="KW-0472">Membrane</keyword>
<dbReference type="PANTHER" id="PTHR13037:SF24">
    <property type="entry name" value="POLYCOMB PROTEIN PCL-RELATED"/>
    <property type="match status" value="1"/>
</dbReference>
<dbReference type="AlphaFoldDB" id="D1A4J9"/>
<dbReference type="STRING" id="471852.Tcur_0639"/>
<proteinExistence type="predicted"/>
<dbReference type="InterPro" id="IPR015943">
    <property type="entry name" value="WD40/YVTN_repeat-like_dom_sf"/>
</dbReference>
<reference evidence="4 5" key="1">
    <citation type="journal article" date="2011" name="Stand. Genomic Sci.">
        <title>Complete genome sequence of Thermomonospora curvata type strain (B9).</title>
        <authorList>
            <person name="Chertkov O."/>
            <person name="Sikorski J."/>
            <person name="Nolan M."/>
            <person name="Lapidus A."/>
            <person name="Lucas S."/>
            <person name="Del Rio T.G."/>
            <person name="Tice H."/>
            <person name="Cheng J.F."/>
            <person name="Goodwin L."/>
            <person name="Pitluck S."/>
            <person name="Liolios K."/>
            <person name="Ivanova N."/>
            <person name="Mavromatis K."/>
            <person name="Mikhailova N."/>
            <person name="Ovchinnikova G."/>
            <person name="Pati A."/>
            <person name="Chen A."/>
            <person name="Palaniappan K."/>
            <person name="Djao O.D."/>
            <person name="Land M."/>
            <person name="Hauser L."/>
            <person name="Chang Y.J."/>
            <person name="Jeffries C.D."/>
            <person name="Brettin T."/>
            <person name="Han C."/>
            <person name="Detter J.C."/>
            <person name="Rohde M."/>
            <person name="Goker M."/>
            <person name="Woyke T."/>
            <person name="Bristow J."/>
            <person name="Eisen J.A."/>
            <person name="Markowitz V."/>
            <person name="Hugenholtz P."/>
            <person name="Klenk H.P."/>
            <person name="Kyrpides N.C."/>
        </authorList>
    </citation>
    <scope>NUCLEOTIDE SEQUENCE [LARGE SCALE GENOMIC DNA]</scope>
    <source>
        <strain evidence="5">ATCC 19995 / DSM 43183 / JCM 3096 / KCTC 9072 / NBRC 15933 / NCIMB 10081 / Henssen B9</strain>
    </source>
</reference>
<evidence type="ECO:0000313" key="5">
    <source>
        <dbReference type="Proteomes" id="UP000001918"/>
    </source>
</evidence>